<evidence type="ECO:0000313" key="4">
    <source>
        <dbReference type="EMBL" id="QTK44955.1"/>
    </source>
</evidence>
<dbReference type="Proteomes" id="UP000051322">
    <property type="component" value="Unassembled WGS sequence"/>
</dbReference>
<gene>
    <name evidence="1" type="ORF">APD06_09435</name>
    <name evidence="3" type="ORF">CBE85_19350</name>
    <name evidence="5" type="ORF">EA722_18575</name>
    <name evidence="2" type="ORF">GNY86_19485</name>
    <name evidence="4" type="ORF">J6E47_07870</name>
</gene>
<evidence type="ECO:0000313" key="8">
    <source>
        <dbReference type="Proteomes" id="UP000269597"/>
    </source>
</evidence>
<evidence type="ECO:0000313" key="2">
    <source>
        <dbReference type="EMBL" id="MVM93721.1"/>
    </source>
</evidence>
<reference evidence="1 6" key="1">
    <citation type="submission" date="2015-10" db="EMBL/GenBank/DDBJ databases">
        <title>The utility of whole genome sequencing in characterizing Acinetobacter epidemiology and analyzing hospital outbreaks.</title>
        <authorList>
            <person name="Ozer E.A."/>
            <person name="Fitzpatrick M.A."/>
            <person name="Hauser A.R."/>
        </authorList>
    </citation>
    <scope>NUCLEOTIDE SEQUENCE [LARGE SCALE GENOMIC DNA]</scope>
    <source>
        <strain evidence="1 6">ABBL059</strain>
    </source>
</reference>
<dbReference type="EMBL" id="LLFE01000196">
    <property type="protein sequence ID" value="KQD10139.1"/>
    <property type="molecule type" value="Genomic_DNA"/>
</dbReference>
<dbReference type="Proteomes" id="UP000439424">
    <property type="component" value="Unassembled WGS sequence"/>
</dbReference>
<reference evidence="2 9" key="4">
    <citation type="submission" date="2019-11" db="EMBL/GenBank/DDBJ databases">
        <title>Multidrug-resistant Acinetobacter baumannii moving toward extensively drug-resistant over fifteen years in South of Brazil.</title>
        <authorList>
            <person name="Fedrigo N.H."/>
            <person name="Cerdeira L."/>
            <person name="Fuga B."/>
            <person name="Marini P.V.B."/>
            <person name="Shinohara D.R."/>
            <person name="Carrara-Marroni F.E."/>
            <person name="Lincopan N."/>
            <person name="Tognim M.C.B."/>
        </authorList>
    </citation>
    <scope>NUCLEOTIDE SEQUENCE [LARGE SCALE GENOMIC DNA]</scope>
    <source>
        <strain evidence="2 9">Ac576</strain>
    </source>
</reference>
<dbReference type="Proteomes" id="UP000664966">
    <property type="component" value="Chromosome"/>
</dbReference>
<evidence type="ECO:0000313" key="6">
    <source>
        <dbReference type="Proteomes" id="UP000051322"/>
    </source>
</evidence>
<reference evidence="3 7" key="2">
    <citation type="submission" date="2017-05" db="EMBL/GenBank/DDBJ databases">
        <title>Draft genome sequence of MDR A. baumannii AB360.</title>
        <authorList>
            <person name="Wareham D.W."/>
            <person name="Bean D.C."/>
        </authorList>
    </citation>
    <scope>NUCLEOTIDE SEQUENCE [LARGE SCALE GENOMIC DNA]</scope>
    <source>
        <strain evidence="3 7">AB360</strain>
    </source>
</reference>
<dbReference type="EMBL" id="WPIP01000274">
    <property type="protein sequence ID" value="MVM93721.1"/>
    <property type="molecule type" value="Genomic_DNA"/>
</dbReference>
<accession>A0A090B521</accession>
<dbReference type="RefSeq" id="WP_000898317.1">
    <property type="nucleotide sequence ID" value="NZ_AP014649.1"/>
</dbReference>
<organism evidence="3 7">
    <name type="scientific">Acinetobacter baumannii</name>
    <dbReference type="NCBI Taxonomy" id="470"/>
    <lineage>
        <taxon>Bacteria</taxon>
        <taxon>Pseudomonadati</taxon>
        <taxon>Pseudomonadota</taxon>
        <taxon>Gammaproteobacteria</taxon>
        <taxon>Moraxellales</taxon>
        <taxon>Moraxellaceae</taxon>
        <taxon>Acinetobacter</taxon>
        <taxon>Acinetobacter calcoaceticus/baumannii complex</taxon>
    </lineage>
</organism>
<sequence length="81" mass="9061">MLFNGSEELVVISNDGTRSALKSCRIDNEETIFTSDSTDGVSIGDRLIKKLQNGSNREYLVKSVKDGVNMFGHREIRVQQI</sequence>
<reference evidence="5 8" key="3">
    <citation type="submission" date="2018-10" db="EMBL/GenBank/DDBJ databases">
        <title>GWAS and RNA-Seq identify cryptic mechanisms of antimicrobial resistance in Acinetobacter baumannii.</title>
        <authorList>
            <person name="Sahl J.W."/>
        </authorList>
    </citation>
    <scope>NUCLEOTIDE SEQUENCE [LARGE SCALE GENOMIC DNA]</scope>
    <source>
        <strain evidence="5 8">TG31299</strain>
    </source>
</reference>
<protein>
    <submittedName>
        <fullName evidence="3">Uncharacterized protein</fullName>
    </submittedName>
</protein>
<dbReference type="Proteomes" id="UP000269597">
    <property type="component" value="Unassembled WGS sequence"/>
</dbReference>
<dbReference type="EMBL" id="RFBY01000112">
    <property type="protein sequence ID" value="RSP69083.1"/>
    <property type="molecule type" value="Genomic_DNA"/>
</dbReference>
<proteinExistence type="predicted"/>
<dbReference type="EMBL" id="NGKM01000033">
    <property type="protein sequence ID" value="OWK64915.1"/>
    <property type="molecule type" value="Genomic_DNA"/>
</dbReference>
<evidence type="ECO:0000313" key="5">
    <source>
        <dbReference type="EMBL" id="RSP69083.1"/>
    </source>
</evidence>
<dbReference type="Proteomes" id="UP000197394">
    <property type="component" value="Unassembled WGS sequence"/>
</dbReference>
<dbReference type="EMBL" id="CP072270">
    <property type="protein sequence ID" value="QTK44955.1"/>
    <property type="molecule type" value="Genomic_DNA"/>
</dbReference>
<evidence type="ECO:0000313" key="3">
    <source>
        <dbReference type="EMBL" id="OWK64915.1"/>
    </source>
</evidence>
<reference evidence="4" key="5">
    <citation type="submission" date="2021-03" db="EMBL/GenBank/DDBJ databases">
        <title>Complete genome sequencing of Acinetobacter baumannii.</title>
        <authorList>
            <person name="Yadav B."/>
            <person name="Makwana N."/>
            <person name="Kharat A.S."/>
            <person name="Veeraraghavan B."/>
            <person name="Vijayakumar S."/>
            <person name="Priya M."/>
        </authorList>
    </citation>
    <scope>NUCLEOTIDE SEQUENCE</scope>
    <source>
        <strain evidence="4">KSK6</strain>
    </source>
</reference>
<evidence type="ECO:0000313" key="7">
    <source>
        <dbReference type="Proteomes" id="UP000197394"/>
    </source>
</evidence>
<evidence type="ECO:0000313" key="9">
    <source>
        <dbReference type="Proteomes" id="UP000439424"/>
    </source>
</evidence>
<name>A0A090B521_ACIBA</name>
<dbReference type="AlphaFoldDB" id="A0A090B521"/>
<evidence type="ECO:0000313" key="1">
    <source>
        <dbReference type="EMBL" id="KQD10139.1"/>
    </source>
</evidence>